<evidence type="ECO:0000256" key="2">
    <source>
        <dbReference type="ARBA" id="ARBA00022490"/>
    </source>
</evidence>
<dbReference type="InterPro" id="IPR036555">
    <property type="entry name" value="NusA_N_sf"/>
</dbReference>
<feature type="compositionally biased region" description="Basic residues" evidence="9">
    <location>
        <begin position="568"/>
        <end position="582"/>
    </location>
</feature>
<keyword evidence="6" id="KW-0804">Transcription</keyword>
<keyword evidence="4 7" id="KW-0694">RNA-binding</keyword>
<feature type="coiled-coil region" evidence="8">
    <location>
        <begin position="351"/>
        <end position="385"/>
    </location>
</feature>
<feature type="domain" description="K Homology" evidence="11">
    <location>
        <begin position="230"/>
        <end position="303"/>
    </location>
</feature>
<keyword evidence="2" id="KW-0963">Cytoplasm</keyword>
<dbReference type="InterPro" id="IPR058582">
    <property type="entry name" value="KH_NusA_2nd"/>
</dbReference>
<keyword evidence="1" id="KW-0806">Transcription termination</keyword>
<dbReference type="Gene3D" id="3.30.300.20">
    <property type="match status" value="2"/>
</dbReference>
<dbReference type="InterPro" id="IPR003029">
    <property type="entry name" value="S1_domain"/>
</dbReference>
<dbReference type="InterPro" id="IPR025249">
    <property type="entry name" value="TF_NusA_KH_1st"/>
</dbReference>
<proteinExistence type="inferred from homology"/>
<dbReference type="EMBL" id="CASHTH010002708">
    <property type="protein sequence ID" value="CAI8034007.1"/>
    <property type="molecule type" value="Genomic_DNA"/>
</dbReference>
<evidence type="ECO:0000256" key="7">
    <source>
        <dbReference type="PROSITE-ProRule" id="PRU00117"/>
    </source>
</evidence>
<evidence type="ECO:0000256" key="4">
    <source>
        <dbReference type="ARBA" id="ARBA00022884"/>
    </source>
</evidence>
<dbReference type="PROSITE" id="PS50084">
    <property type="entry name" value="KH_TYPE_1"/>
    <property type="match status" value="1"/>
</dbReference>
<dbReference type="AlphaFoldDB" id="A0AA35SRN5"/>
<feature type="domain" description="K Homology" evidence="11">
    <location>
        <begin position="304"/>
        <end position="377"/>
    </location>
</feature>
<dbReference type="SMART" id="SM00316">
    <property type="entry name" value="S1"/>
    <property type="match status" value="1"/>
</dbReference>
<dbReference type="Gene3D" id="3.30.1480.10">
    <property type="entry name" value="NusA, N-terminal domain"/>
    <property type="match status" value="1"/>
</dbReference>
<feature type="region of interest" description="Disordered" evidence="9">
    <location>
        <begin position="551"/>
        <end position="582"/>
    </location>
</feature>
<evidence type="ECO:0000313" key="12">
    <source>
        <dbReference type="EMBL" id="CAI8034007.1"/>
    </source>
</evidence>
<dbReference type="InterPro" id="IPR004087">
    <property type="entry name" value="KH_dom"/>
</dbReference>
<dbReference type="NCBIfam" id="TIGR01953">
    <property type="entry name" value="NusA"/>
    <property type="match status" value="1"/>
</dbReference>
<dbReference type="GO" id="GO:0003700">
    <property type="term" value="F:DNA-binding transcription factor activity"/>
    <property type="evidence" value="ECO:0007669"/>
    <property type="project" value="InterPro"/>
</dbReference>
<evidence type="ECO:0000256" key="6">
    <source>
        <dbReference type="ARBA" id="ARBA00023163"/>
    </source>
</evidence>
<dbReference type="SMART" id="SM00322">
    <property type="entry name" value="KH"/>
    <property type="match status" value="2"/>
</dbReference>
<dbReference type="CDD" id="cd22529">
    <property type="entry name" value="KH-II_NusA_rpt2"/>
    <property type="match status" value="1"/>
</dbReference>
<dbReference type="CDD" id="cd04455">
    <property type="entry name" value="S1_NusA"/>
    <property type="match status" value="1"/>
</dbReference>
<keyword evidence="13" id="KW-1185">Reference proteome</keyword>
<dbReference type="GO" id="GO:0031564">
    <property type="term" value="P:transcription antitermination"/>
    <property type="evidence" value="ECO:0007669"/>
    <property type="project" value="UniProtKB-KW"/>
</dbReference>
<dbReference type="HAMAP" id="MF_00945_B">
    <property type="entry name" value="NusA_B"/>
    <property type="match status" value="1"/>
</dbReference>
<evidence type="ECO:0000256" key="1">
    <source>
        <dbReference type="ARBA" id="ARBA00022472"/>
    </source>
</evidence>
<dbReference type="GO" id="GO:0003723">
    <property type="term" value="F:RNA binding"/>
    <property type="evidence" value="ECO:0007669"/>
    <property type="project" value="UniProtKB-UniRule"/>
</dbReference>
<keyword evidence="5" id="KW-0805">Transcription regulation</keyword>
<dbReference type="GO" id="GO:0006353">
    <property type="term" value="P:DNA-templated transcription termination"/>
    <property type="evidence" value="ECO:0007669"/>
    <property type="project" value="UniProtKB-KW"/>
</dbReference>
<evidence type="ECO:0000256" key="9">
    <source>
        <dbReference type="SAM" id="MobiDB-lite"/>
    </source>
</evidence>
<dbReference type="InterPro" id="IPR030842">
    <property type="entry name" value="TF_NusA_bacterial"/>
</dbReference>
<dbReference type="FunFam" id="3.30.300.20:FF:000005">
    <property type="entry name" value="Transcription termination/antitermination protein NusA"/>
    <property type="match status" value="1"/>
</dbReference>
<comment type="caution">
    <text evidence="12">The sequence shown here is derived from an EMBL/GenBank/DDBJ whole genome shotgun (WGS) entry which is preliminary data.</text>
</comment>
<dbReference type="Pfam" id="PF13184">
    <property type="entry name" value="KH_NusA_1st"/>
    <property type="match status" value="1"/>
</dbReference>
<dbReference type="SUPFAM" id="SSF69705">
    <property type="entry name" value="Transcription factor NusA, N-terminal domain"/>
    <property type="match status" value="1"/>
</dbReference>
<organism evidence="12 13">
    <name type="scientific">Geodia barretti</name>
    <name type="common">Barrett's horny sponge</name>
    <dbReference type="NCBI Taxonomy" id="519541"/>
    <lineage>
        <taxon>Eukaryota</taxon>
        <taxon>Metazoa</taxon>
        <taxon>Porifera</taxon>
        <taxon>Demospongiae</taxon>
        <taxon>Heteroscleromorpha</taxon>
        <taxon>Tetractinellida</taxon>
        <taxon>Astrophorina</taxon>
        <taxon>Geodiidae</taxon>
        <taxon>Geodia</taxon>
    </lineage>
</organism>
<dbReference type="Pfam" id="PF08529">
    <property type="entry name" value="NusA_N"/>
    <property type="match status" value="1"/>
</dbReference>
<gene>
    <name evidence="12" type="ORF">GBAR_LOCUS19172</name>
</gene>
<dbReference type="CDD" id="cd02134">
    <property type="entry name" value="KH-II_NusA_rpt1"/>
    <property type="match status" value="1"/>
</dbReference>
<dbReference type="InterPro" id="IPR013735">
    <property type="entry name" value="TF_NusA_N"/>
</dbReference>
<keyword evidence="3" id="KW-0889">Transcription antitermination</keyword>
<evidence type="ECO:0000256" key="3">
    <source>
        <dbReference type="ARBA" id="ARBA00022814"/>
    </source>
</evidence>
<evidence type="ECO:0000256" key="5">
    <source>
        <dbReference type="ARBA" id="ARBA00023015"/>
    </source>
</evidence>
<sequence length="582" mass="63369">MKSDFIVALTQLAAERGLPKETVLSAIEDALVSAYRKDSIADGQNITVKLDPGSGDVTVNILKTVVDDVINDKAEITLPDAQEIVQDAEIGDVITTESLPHIPGRIAAQTAKQVVMQRLRDAEREIVFKQFEDKEGEVFLVTLQKIEPRHITVDLGRSEAIMPISEQVPSERYRSNTKMRVLLKSVERTLRGPELIVSRADNTLLRRLFEMEVPEIFTGAVEIEAIAREPGSRSKVAVRARQDGVDPVGSCVGLRGVRIQNIVNELHGEKIDVVEWNKEVPIFIANALSPAQVMKVELNLDDGTAMAVVPDRQLSLAIGREGQNARLAARLTGWKVDIKSDVEYQVEFQERTRLQEEARAAAAAIAAAEAEIEEAQAAAAVAAEEVAVEPESAPSDVEVEAEPVPIAAEVDQMAETIVADSVAVEAIADEAIAVGLTEVVEDAVPVAAELQPVDAAVTDDAVETELAEPVAEVEVVAEPEAAVEAVEPLPIPEPVLESVQAAKEEQVTSLRDLPEDIWQVRRARVRRPVQSDADAPGRIRFAEDIAGLRGGVTASRRGRRRDDPQAPRRSKCKCTRRWRKAA</sequence>
<evidence type="ECO:0000256" key="8">
    <source>
        <dbReference type="SAM" id="Coils"/>
    </source>
</evidence>
<feature type="domain" description="S1 motif" evidence="10">
    <location>
        <begin position="134"/>
        <end position="198"/>
    </location>
</feature>
<dbReference type="InterPro" id="IPR012340">
    <property type="entry name" value="NA-bd_OB-fold"/>
</dbReference>
<dbReference type="SUPFAM" id="SSF50249">
    <property type="entry name" value="Nucleic acid-binding proteins"/>
    <property type="match status" value="1"/>
</dbReference>
<keyword evidence="8" id="KW-0175">Coiled coil</keyword>
<reference evidence="12" key="1">
    <citation type="submission" date="2023-03" db="EMBL/GenBank/DDBJ databases">
        <authorList>
            <person name="Steffen K."/>
            <person name="Cardenas P."/>
        </authorList>
    </citation>
    <scope>NUCLEOTIDE SEQUENCE</scope>
</reference>
<accession>A0AA35SRN5</accession>
<dbReference type="SUPFAM" id="SSF54814">
    <property type="entry name" value="Prokaryotic type KH domain (KH-domain type II)"/>
    <property type="match status" value="2"/>
</dbReference>
<dbReference type="InterPro" id="IPR015946">
    <property type="entry name" value="KH_dom-like_a/b"/>
</dbReference>
<evidence type="ECO:0000313" key="13">
    <source>
        <dbReference type="Proteomes" id="UP001174909"/>
    </source>
</evidence>
<dbReference type="PANTHER" id="PTHR22648">
    <property type="entry name" value="TRANSCRIPTION TERMINATION FACTOR NUSA"/>
    <property type="match status" value="1"/>
</dbReference>
<dbReference type="InterPro" id="IPR009019">
    <property type="entry name" value="KH_sf_prok-type"/>
</dbReference>
<protein>
    <submittedName>
        <fullName evidence="12">Transcription termination/antitermination protein NusA</fullName>
    </submittedName>
</protein>
<dbReference type="Gene3D" id="2.40.50.140">
    <property type="entry name" value="Nucleic acid-binding proteins"/>
    <property type="match status" value="1"/>
</dbReference>
<dbReference type="InterPro" id="IPR010213">
    <property type="entry name" value="TF_NusA"/>
</dbReference>
<dbReference type="Pfam" id="PF26594">
    <property type="entry name" value="KH_NusA_2nd"/>
    <property type="match status" value="1"/>
</dbReference>
<evidence type="ECO:0000259" key="10">
    <source>
        <dbReference type="SMART" id="SM00316"/>
    </source>
</evidence>
<dbReference type="FunFam" id="3.30.300.20:FF:000002">
    <property type="entry name" value="Transcription termination/antitermination protein NusA"/>
    <property type="match status" value="1"/>
</dbReference>
<name>A0AA35SRN5_GEOBA</name>
<dbReference type="GO" id="GO:0005829">
    <property type="term" value="C:cytosol"/>
    <property type="evidence" value="ECO:0007669"/>
    <property type="project" value="TreeGrafter"/>
</dbReference>
<dbReference type="PANTHER" id="PTHR22648:SF0">
    <property type="entry name" value="TRANSCRIPTION TERMINATION_ANTITERMINATION PROTEIN NUSA"/>
    <property type="match status" value="1"/>
</dbReference>
<dbReference type="Proteomes" id="UP001174909">
    <property type="component" value="Unassembled WGS sequence"/>
</dbReference>
<evidence type="ECO:0000259" key="11">
    <source>
        <dbReference type="SMART" id="SM00322"/>
    </source>
</evidence>